<dbReference type="InterPro" id="IPR023209">
    <property type="entry name" value="DAO"/>
</dbReference>
<feature type="chain" id="PRO_5020771352" description="D-amino-acid oxidase" evidence="10">
    <location>
        <begin position="35"/>
        <end position="411"/>
    </location>
</feature>
<protein>
    <recommendedName>
        <fullName evidence="7">D-amino-acid oxidase</fullName>
        <ecNumber evidence="6">1.4.3.3</ecNumber>
    </recommendedName>
</protein>
<comment type="catalytic activity">
    <reaction evidence="8">
        <text>a D-alpha-amino acid + O2 + H2O = a 2-oxocarboxylate + H2O2 + NH4(+)</text>
        <dbReference type="Rhea" id="RHEA:21816"/>
        <dbReference type="ChEBI" id="CHEBI:15377"/>
        <dbReference type="ChEBI" id="CHEBI:15379"/>
        <dbReference type="ChEBI" id="CHEBI:16240"/>
        <dbReference type="ChEBI" id="CHEBI:28938"/>
        <dbReference type="ChEBI" id="CHEBI:35179"/>
        <dbReference type="ChEBI" id="CHEBI:59871"/>
        <dbReference type="EC" id="1.4.3.3"/>
    </reaction>
    <physiologicalReaction direction="left-to-right" evidence="8">
        <dbReference type="Rhea" id="RHEA:21817"/>
    </physiologicalReaction>
</comment>
<evidence type="ECO:0000256" key="10">
    <source>
        <dbReference type="SAM" id="SignalP"/>
    </source>
</evidence>
<dbReference type="Pfam" id="PF01266">
    <property type="entry name" value="DAO"/>
    <property type="match status" value="1"/>
</dbReference>
<accession>A0A4Q8LQB1</accession>
<comment type="cofactor">
    <cofactor evidence="1">
        <name>FAD</name>
        <dbReference type="ChEBI" id="CHEBI:57692"/>
    </cofactor>
</comment>
<dbReference type="Proteomes" id="UP000291286">
    <property type="component" value="Unassembled WGS sequence"/>
</dbReference>
<dbReference type="GO" id="GO:0003884">
    <property type="term" value="F:D-amino-acid oxidase activity"/>
    <property type="evidence" value="ECO:0007669"/>
    <property type="project" value="UniProtKB-EC"/>
</dbReference>
<evidence type="ECO:0000256" key="8">
    <source>
        <dbReference type="ARBA" id="ARBA00049547"/>
    </source>
</evidence>
<feature type="signal peptide" evidence="10">
    <location>
        <begin position="1"/>
        <end position="34"/>
    </location>
</feature>
<dbReference type="InterPro" id="IPR006076">
    <property type="entry name" value="FAD-dep_OxRdtase"/>
</dbReference>
<name>A0A4Q8LQB1_9GAMM</name>
<comment type="similarity">
    <text evidence="2">Belongs to the DAMOX/DASOX family.</text>
</comment>
<evidence type="ECO:0000259" key="11">
    <source>
        <dbReference type="Pfam" id="PF01266"/>
    </source>
</evidence>
<dbReference type="GO" id="GO:0005737">
    <property type="term" value="C:cytoplasm"/>
    <property type="evidence" value="ECO:0007669"/>
    <property type="project" value="TreeGrafter"/>
</dbReference>
<proteinExistence type="inferred from homology"/>
<gene>
    <name evidence="12" type="ORF">EA661_04330</name>
</gene>
<evidence type="ECO:0000256" key="7">
    <source>
        <dbReference type="ARBA" id="ARBA00039751"/>
    </source>
</evidence>
<dbReference type="Gene3D" id="3.30.9.10">
    <property type="entry name" value="D-Amino Acid Oxidase, subunit A, domain 2"/>
    <property type="match status" value="1"/>
</dbReference>
<sequence>MQRRDFMIGAGAATLATLGAAAPLAAAGTATAQAAPPGGALADPLGARTPPPAFVPTSGTIAPVRARTDRIARITVCTRPFRAQGPRIEREKIAGREVIHNYGHGGSGWSLSWGSGLAAAAEVRSTGVRQAAVVGCGVIGLTTAVVLQRQGIKTRIYTRERAPDVRSFNATGLWTPDSRVGTVEQADGALWEELCRNSFRMFQAIMGLPGNPVEWIESYALSDIPFDQARSEHLAQAAGNAVHFASFADRVRDLTPASEDVPAGSHPFPARYVRRASTMMFNIPAYMNWLEHEFLLNGGAIDFIDLRTPKDFGLIREKTIVNATGYGARALMGDETLVPVRGQIAHLVPQPEVDYALRVEGVSMVPRRDGLLVQAIGDEMDGYNNPSVVPNRKESEAAVLKLAALCERFTR</sequence>
<feature type="compositionally biased region" description="Low complexity" evidence="9">
    <location>
        <begin position="33"/>
        <end position="47"/>
    </location>
</feature>
<evidence type="ECO:0000256" key="2">
    <source>
        <dbReference type="ARBA" id="ARBA00006730"/>
    </source>
</evidence>
<dbReference type="SUPFAM" id="SSF51971">
    <property type="entry name" value="Nucleotide-binding domain"/>
    <property type="match status" value="1"/>
</dbReference>
<dbReference type="EMBL" id="SHMB01000001">
    <property type="protein sequence ID" value="TAA33483.1"/>
    <property type="molecule type" value="Genomic_DNA"/>
</dbReference>
<evidence type="ECO:0000256" key="5">
    <source>
        <dbReference type="ARBA" id="ARBA00023002"/>
    </source>
</evidence>
<dbReference type="AlphaFoldDB" id="A0A4Q8LQB1"/>
<feature type="domain" description="FAD dependent oxidoreductase" evidence="11">
    <location>
        <begin position="131"/>
        <end position="394"/>
    </location>
</feature>
<evidence type="ECO:0000313" key="13">
    <source>
        <dbReference type="Proteomes" id="UP000291286"/>
    </source>
</evidence>
<keyword evidence="4" id="KW-0274">FAD</keyword>
<feature type="region of interest" description="Disordered" evidence="9">
    <location>
        <begin position="33"/>
        <end position="59"/>
    </location>
</feature>
<dbReference type="PROSITE" id="PS51318">
    <property type="entry name" value="TAT"/>
    <property type="match status" value="1"/>
</dbReference>
<evidence type="ECO:0000256" key="6">
    <source>
        <dbReference type="ARBA" id="ARBA00039101"/>
    </source>
</evidence>
<keyword evidence="10" id="KW-0732">Signal</keyword>
<evidence type="ECO:0000256" key="9">
    <source>
        <dbReference type="SAM" id="MobiDB-lite"/>
    </source>
</evidence>
<dbReference type="RefSeq" id="WP_130516030.1">
    <property type="nucleotide sequence ID" value="NZ_SHMA01000001.1"/>
</dbReference>
<evidence type="ECO:0000256" key="1">
    <source>
        <dbReference type="ARBA" id="ARBA00001974"/>
    </source>
</evidence>
<reference evidence="12 13" key="1">
    <citation type="submission" date="2019-02" db="EMBL/GenBank/DDBJ databases">
        <title>WGS of Pseudoxanthomonas species novum from clinical isolates.</title>
        <authorList>
            <person name="Bernier A.-M."/>
            <person name="Bernard K."/>
            <person name="Vachon A."/>
        </authorList>
    </citation>
    <scope>NUCLEOTIDE SEQUENCE [LARGE SCALE GENOMIC DNA]</scope>
    <source>
        <strain evidence="12 13">NML171202</strain>
    </source>
</reference>
<dbReference type="PANTHER" id="PTHR11530">
    <property type="entry name" value="D-AMINO ACID OXIDASE"/>
    <property type="match status" value="1"/>
</dbReference>
<dbReference type="GO" id="GO:0019478">
    <property type="term" value="P:D-amino acid catabolic process"/>
    <property type="evidence" value="ECO:0007669"/>
    <property type="project" value="TreeGrafter"/>
</dbReference>
<evidence type="ECO:0000256" key="4">
    <source>
        <dbReference type="ARBA" id="ARBA00022827"/>
    </source>
</evidence>
<dbReference type="InterPro" id="IPR036188">
    <property type="entry name" value="FAD/NAD-bd_sf"/>
</dbReference>
<dbReference type="Gene3D" id="3.50.50.60">
    <property type="entry name" value="FAD/NAD(P)-binding domain"/>
    <property type="match status" value="1"/>
</dbReference>
<keyword evidence="3" id="KW-0285">Flavoprotein</keyword>
<evidence type="ECO:0000313" key="12">
    <source>
        <dbReference type="EMBL" id="TAA33483.1"/>
    </source>
</evidence>
<organism evidence="12 13">
    <name type="scientific">Pseudoxanthomonas winnipegensis</name>
    <dbReference type="NCBI Taxonomy" id="2480810"/>
    <lineage>
        <taxon>Bacteria</taxon>
        <taxon>Pseudomonadati</taxon>
        <taxon>Pseudomonadota</taxon>
        <taxon>Gammaproteobacteria</taxon>
        <taxon>Lysobacterales</taxon>
        <taxon>Lysobacteraceae</taxon>
        <taxon>Pseudoxanthomonas</taxon>
    </lineage>
</organism>
<evidence type="ECO:0000256" key="3">
    <source>
        <dbReference type="ARBA" id="ARBA00022630"/>
    </source>
</evidence>
<dbReference type="InterPro" id="IPR006311">
    <property type="entry name" value="TAT_signal"/>
</dbReference>
<dbReference type="PANTHER" id="PTHR11530:SF11">
    <property type="entry name" value="D-ASPARTATE OXIDASE"/>
    <property type="match status" value="1"/>
</dbReference>
<dbReference type="Gene3D" id="3.40.50.720">
    <property type="entry name" value="NAD(P)-binding Rossmann-like Domain"/>
    <property type="match status" value="2"/>
</dbReference>
<keyword evidence="5" id="KW-0560">Oxidoreductase</keyword>
<dbReference type="GO" id="GO:0071949">
    <property type="term" value="F:FAD binding"/>
    <property type="evidence" value="ECO:0007669"/>
    <property type="project" value="InterPro"/>
</dbReference>
<dbReference type="EC" id="1.4.3.3" evidence="6"/>
<comment type="caution">
    <text evidence="12">The sequence shown here is derived from an EMBL/GenBank/DDBJ whole genome shotgun (WGS) entry which is preliminary data.</text>
</comment>